<organism evidence="2 3">
    <name type="scientific">Caulobacter radicis</name>
    <dbReference type="NCBI Taxonomy" id="2172650"/>
    <lineage>
        <taxon>Bacteria</taxon>
        <taxon>Pseudomonadati</taxon>
        <taxon>Pseudomonadota</taxon>
        <taxon>Alphaproteobacteria</taxon>
        <taxon>Caulobacterales</taxon>
        <taxon>Caulobacteraceae</taxon>
        <taxon>Caulobacter</taxon>
    </lineage>
</organism>
<reference evidence="2 3" key="1">
    <citation type="submission" date="2018-04" db="EMBL/GenBank/DDBJ databases">
        <title>The genome sequence of Caulobacter sp. 736.</title>
        <authorList>
            <person name="Gao J."/>
            <person name="Sun J."/>
        </authorList>
    </citation>
    <scope>NUCLEOTIDE SEQUENCE [LARGE SCALE GENOMIC DNA]</scope>
    <source>
        <strain evidence="2 3">736</strain>
    </source>
</reference>
<protein>
    <recommendedName>
        <fullName evidence="1">DUF1842 domain-containing protein</fullName>
    </recommendedName>
</protein>
<dbReference type="Pfam" id="PF08896">
    <property type="entry name" value="DUF1842"/>
    <property type="match status" value="1"/>
</dbReference>
<name>A0A2T9J0J6_9CAUL</name>
<dbReference type="AlphaFoldDB" id="A0A2T9J0J6"/>
<dbReference type="Proteomes" id="UP000244913">
    <property type="component" value="Unassembled WGS sequence"/>
</dbReference>
<gene>
    <name evidence="2" type="ORF">DDF65_21365</name>
</gene>
<comment type="caution">
    <text evidence="2">The sequence shown here is derived from an EMBL/GenBank/DDBJ whole genome shotgun (WGS) entry which is preliminary data.</text>
</comment>
<keyword evidence="3" id="KW-1185">Reference proteome</keyword>
<dbReference type="RefSeq" id="WP_116569583.1">
    <property type="nucleotide sequence ID" value="NZ_QDKP01000059.1"/>
</dbReference>
<accession>A0A2T9J0J6</accession>
<dbReference type="InterPro" id="IPR014992">
    <property type="entry name" value="DUF1842"/>
</dbReference>
<sequence length="123" mass="12844">MADDTEVCGADAGVVQLVVGKLGMPGAPILRLDLQFAADRANGVAEINQAVIGGKHRFEVSGEVSPTGDAPFGLRVTLEGQFPHAGQAVRFNAVLSVNEAWVGEGQFEYLQTKVSKVPVKPAG</sequence>
<evidence type="ECO:0000313" key="2">
    <source>
        <dbReference type="EMBL" id="PVM73311.1"/>
    </source>
</evidence>
<feature type="domain" description="DUF1842" evidence="1">
    <location>
        <begin position="15"/>
        <end position="111"/>
    </location>
</feature>
<dbReference type="EMBL" id="QDKP01000059">
    <property type="protein sequence ID" value="PVM73311.1"/>
    <property type="molecule type" value="Genomic_DNA"/>
</dbReference>
<proteinExistence type="predicted"/>
<evidence type="ECO:0000259" key="1">
    <source>
        <dbReference type="Pfam" id="PF08896"/>
    </source>
</evidence>
<evidence type="ECO:0000313" key="3">
    <source>
        <dbReference type="Proteomes" id="UP000244913"/>
    </source>
</evidence>